<gene>
    <name evidence="2" type="ORF">A4E84_04045</name>
</gene>
<dbReference type="STRING" id="1783515.A4E84_04045"/>
<proteinExistence type="predicted"/>
<dbReference type="KEGG" id="stsi:A4E84_04045"/>
<dbReference type="EMBL" id="CP015098">
    <property type="protein sequence ID" value="AMW08748.1"/>
    <property type="molecule type" value="Genomic_DNA"/>
</dbReference>
<name>A0A143BU12_9ACTN</name>
<evidence type="ECO:0000313" key="2">
    <source>
        <dbReference type="EMBL" id="AMW08748.1"/>
    </source>
</evidence>
<dbReference type="Gene3D" id="1.10.510.10">
    <property type="entry name" value="Transferase(Phosphotransferase) domain 1"/>
    <property type="match status" value="1"/>
</dbReference>
<dbReference type="GO" id="GO:0005524">
    <property type="term" value="F:ATP binding"/>
    <property type="evidence" value="ECO:0007669"/>
    <property type="project" value="InterPro"/>
</dbReference>
<evidence type="ECO:0000259" key="1">
    <source>
        <dbReference type="PROSITE" id="PS50011"/>
    </source>
</evidence>
<accession>A0A143BU12</accession>
<evidence type="ECO:0000313" key="3">
    <source>
        <dbReference type="Proteomes" id="UP000076096"/>
    </source>
</evidence>
<dbReference type="Proteomes" id="UP000076096">
    <property type="component" value="Chromosome"/>
</dbReference>
<dbReference type="PROSITE" id="PS50011">
    <property type="entry name" value="PROTEIN_KINASE_DOM"/>
    <property type="match status" value="1"/>
</dbReference>
<dbReference type="SUPFAM" id="SSF56112">
    <property type="entry name" value="Protein kinase-like (PK-like)"/>
    <property type="match status" value="1"/>
</dbReference>
<dbReference type="InterPro" id="IPR011009">
    <property type="entry name" value="Kinase-like_dom_sf"/>
</dbReference>
<dbReference type="InterPro" id="IPR000719">
    <property type="entry name" value="Prot_kinase_dom"/>
</dbReference>
<keyword evidence="3" id="KW-1185">Reference proteome</keyword>
<dbReference type="GO" id="GO:0004672">
    <property type="term" value="F:protein kinase activity"/>
    <property type="evidence" value="ECO:0007669"/>
    <property type="project" value="InterPro"/>
</dbReference>
<sequence>MIGSPGYLAPEQVSAGESGAPGDVFSLAAVLVYAATGRGPFSSPNGEFSPTVLLYRIVHQEPNVDGVPAPLVPLLGSCLTKDPEQRATPTPSVCCWRMGGRCGIWPQLLPDGWRRISPCERRRRAR</sequence>
<dbReference type="Pfam" id="PF00069">
    <property type="entry name" value="Pkinase"/>
    <property type="match status" value="1"/>
</dbReference>
<reference evidence="3" key="1">
    <citation type="submission" date="2016-04" db="EMBL/GenBank/DDBJ databases">
        <authorList>
            <person name="Zhang B."/>
        </authorList>
    </citation>
    <scope>NUCLEOTIDE SEQUENCE [LARGE SCALE GENOMIC DNA]</scope>
    <source>
        <strain evidence="3">S10</strain>
    </source>
</reference>
<dbReference type="RefSeq" id="WP_062925215.1">
    <property type="nucleotide sequence ID" value="NZ_CP015098.1"/>
</dbReference>
<dbReference type="AlphaFoldDB" id="A0A143BU12"/>
<protein>
    <recommendedName>
        <fullName evidence="1">Protein kinase domain-containing protein</fullName>
    </recommendedName>
</protein>
<organism evidence="2 3">
    <name type="scientific">Streptomyces qaidamensis</name>
    <dbReference type="NCBI Taxonomy" id="1783515"/>
    <lineage>
        <taxon>Bacteria</taxon>
        <taxon>Bacillati</taxon>
        <taxon>Actinomycetota</taxon>
        <taxon>Actinomycetes</taxon>
        <taxon>Kitasatosporales</taxon>
        <taxon>Streptomycetaceae</taxon>
        <taxon>Streptomyces</taxon>
        <taxon>Streptomyces aurantiacus group</taxon>
    </lineage>
</organism>
<feature type="domain" description="Protein kinase" evidence="1">
    <location>
        <begin position="1"/>
        <end position="108"/>
    </location>
</feature>